<keyword evidence="1" id="KW-0051">Antiviral defense</keyword>
<dbReference type="GO" id="GO:0051607">
    <property type="term" value="P:defense response to virus"/>
    <property type="evidence" value="ECO:0007669"/>
    <property type="project" value="UniProtKB-KW"/>
</dbReference>
<organism evidence="2 3">
    <name type="scientific">Phocaeicola vulgatus str. 3775 SL</name>
    <name type="common">B</name>
    <name type="synonym">iv</name>
    <dbReference type="NCBI Taxonomy" id="1339350"/>
    <lineage>
        <taxon>Bacteria</taxon>
        <taxon>Pseudomonadati</taxon>
        <taxon>Bacteroidota</taxon>
        <taxon>Bacteroidia</taxon>
        <taxon>Bacteroidales</taxon>
        <taxon>Bacteroidaceae</taxon>
        <taxon>Phocaeicola</taxon>
    </lineage>
</organism>
<comment type="caution">
    <text evidence="2">The sequence shown here is derived from an EMBL/GenBank/DDBJ whole genome shotgun (WGS) entry which is preliminary data.</text>
</comment>
<sequence length="407" mass="46842">MRELTTEEHKQFNEIFENLGASLDVPESRYDELVSSYQAVGKFLGDESSPLAPYKPEIQPQGSFLLGTMITPVNENDDLDIDLVCELMEKHPDWTAENLKAKVGERLKVSERYKKLLDEEGRRCWTLLYRKNSENASDKYHLDILPCVNNEKTRLREQYFSVSVGQVDKLALRITDRELSNYKYETDSSKWLKSNPFGYAKWFEDRCSVLTRRTVLFSEAKVGNVPAYKEKKSPLQRVVQILKRHRDLMFNGDENKPISIIITTLAARAYNKETDVLDALVNVVNSMERYIEREPNTGLCIVRNPVNPDENFADKWVETPQKQLNFFAWLKQVKQDVEQIIEKRGGLQLIAESMNKPFGRDVVQRTFSAIADNQRKNRDNNVLRATITGALGTIGTVVKAHTFHGDE</sequence>
<dbReference type="Proteomes" id="UP000028134">
    <property type="component" value="Unassembled WGS sequence"/>
</dbReference>
<dbReference type="CDD" id="cd05400">
    <property type="entry name" value="NT_2-5OAS_ClassI-CCAase"/>
    <property type="match status" value="1"/>
</dbReference>
<accession>A0A078QQS0</accession>
<dbReference type="AlphaFoldDB" id="A0A078QQS0"/>
<proteinExistence type="predicted"/>
<dbReference type="RefSeq" id="WP_032946549.1">
    <property type="nucleotide sequence ID" value="NZ_JNHI01000075.1"/>
</dbReference>
<evidence type="ECO:0000313" key="3">
    <source>
        <dbReference type="Proteomes" id="UP000028134"/>
    </source>
</evidence>
<dbReference type="InterPro" id="IPR006116">
    <property type="entry name" value="NT_2-5OAS_ClassI-CCAase"/>
</dbReference>
<dbReference type="PATRIC" id="fig|1339350.3.peg.4310"/>
<gene>
    <name evidence="2" type="ORF">M097_4539</name>
</gene>
<evidence type="ECO:0000313" key="2">
    <source>
        <dbReference type="EMBL" id="KDS24821.1"/>
    </source>
</evidence>
<dbReference type="GO" id="GO:0016779">
    <property type="term" value="F:nucleotidyltransferase activity"/>
    <property type="evidence" value="ECO:0007669"/>
    <property type="project" value="InterPro"/>
</dbReference>
<evidence type="ECO:0008006" key="4">
    <source>
        <dbReference type="Google" id="ProtNLM"/>
    </source>
</evidence>
<name>A0A078QQS0_PHOVU</name>
<evidence type="ECO:0000256" key="1">
    <source>
        <dbReference type="ARBA" id="ARBA00023118"/>
    </source>
</evidence>
<dbReference type="Pfam" id="PF18144">
    <property type="entry name" value="SMODS"/>
    <property type="match status" value="1"/>
</dbReference>
<protein>
    <recommendedName>
        <fullName evidence="4">Nucleotidyltransferase</fullName>
    </recommendedName>
</protein>
<dbReference type="EMBL" id="JNHI01000075">
    <property type="protein sequence ID" value="KDS24821.1"/>
    <property type="molecule type" value="Genomic_DNA"/>
</dbReference>
<reference evidence="2 3" key="1">
    <citation type="submission" date="2014-04" db="EMBL/GenBank/DDBJ databases">
        <authorList>
            <person name="Sears C."/>
            <person name="Carroll K."/>
            <person name="Sack B.R."/>
            <person name="Qadri F."/>
            <person name="Myers L.L."/>
            <person name="Chung G.-T."/>
            <person name="Escheverria P."/>
            <person name="Fraser C.M."/>
            <person name="Sadzewicz L."/>
            <person name="Shefchek K.A."/>
            <person name="Tallon L."/>
            <person name="Das S.P."/>
            <person name="Daugherty S."/>
            <person name="Mongodin E.F."/>
        </authorList>
    </citation>
    <scope>NUCLEOTIDE SEQUENCE [LARGE SCALE GENOMIC DNA]</scope>
    <source>
        <strain evidence="3">3775 SL(B) 10 (iv)</strain>
    </source>
</reference>